<sequence length="631" mass="68809">MSGEKVTPIRGHLRDAGAARQPPGGGYIPEDCPVIPLGKNGMLCHYLDADGSYVMLEAKAHSKNTLYGLFGQHSGYLVSPSIPFAWAKGRDEQTNKPKDFKPDKVAESLIQACSSEGPFGGHDMIRGRGAWPGEDGDLVVHLGNRLVVQGKSERVGKRDRYVYTRQPPREPPATERQPEGDEGPAAELARLLGCWNWRRPRLDQRLMLGFICAGWVCAALDWRPQMWLGGERGSGKSTLIKKLIGEVLHRGESCIVTDDPTPAALRAGLQYDSLVVIYDEAEPSEDNGALNRVIDLARSAASGGVTLRSTADHGFVAFTVRFMGLFSSVLKPPLKAQDLSRIAWIGLRKNNGRPPLLQADMLRMLGRRLHRRMIDQWGEFQNRLPLWREALLNAGLDARGADQFGTLLTAADVALHDLDPDSDTLAEWAELVVAGTKAERAEEMPEWRRCLEHVATSPAPQWRGGEQGTVGRLIALAARRAVLVDNETGEPMRPTTQSVEDAQRALGALGLRVVPELAPPDAKGKAWPLWQQLDENGQPMGEPQAGHPPAPGRGEMLGFLAVSNTHASLNTLFRNTHWQGRSGASGGWKPALEDAPGARTHREMRFGGLTSRSVLVPLALVLDGDGESEGE</sequence>
<dbReference type="SUPFAM" id="SSF52540">
    <property type="entry name" value="P-loop containing nucleoside triphosphate hydrolases"/>
    <property type="match status" value="1"/>
</dbReference>
<feature type="region of interest" description="Disordered" evidence="1">
    <location>
        <begin position="1"/>
        <end position="25"/>
    </location>
</feature>
<gene>
    <name evidence="2" type="ORF">UFOVP99_38</name>
</gene>
<reference evidence="2" key="1">
    <citation type="submission" date="2020-04" db="EMBL/GenBank/DDBJ databases">
        <authorList>
            <person name="Chiriac C."/>
            <person name="Salcher M."/>
            <person name="Ghai R."/>
            <person name="Kavagutti S V."/>
        </authorList>
    </citation>
    <scope>NUCLEOTIDE SEQUENCE</scope>
</reference>
<protein>
    <submittedName>
        <fullName evidence="2">Ras_like_GTPase domain containing protein</fullName>
    </submittedName>
</protein>
<dbReference type="InterPro" id="IPR027417">
    <property type="entry name" value="P-loop_NTPase"/>
</dbReference>
<organism evidence="2">
    <name type="scientific">uncultured Caudovirales phage</name>
    <dbReference type="NCBI Taxonomy" id="2100421"/>
    <lineage>
        <taxon>Viruses</taxon>
        <taxon>Duplodnaviria</taxon>
        <taxon>Heunggongvirae</taxon>
        <taxon>Uroviricota</taxon>
        <taxon>Caudoviricetes</taxon>
        <taxon>Peduoviridae</taxon>
        <taxon>Maltschvirus</taxon>
        <taxon>Maltschvirus maltsch</taxon>
    </lineage>
</organism>
<dbReference type="EMBL" id="LR796221">
    <property type="protein sequence ID" value="CAB4128489.1"/>
    <property type="molecule type" value="Genomic_DNA"/>
</dbReference>
<feature type="region of interest" description="Disordered" evidence="1">
    <location>
        <begin position="163"/>
        <end position="183"/>
    </location>
</feature>
<accession>A0A6J5L9L8</accession>
<proteinExistence type="predicted"/>
<feature type="region of interest" description="Disordered" evidence="1">
    <location>
        <begin position="534"/>
        <end position="553"/>
    </location>
</feature>
<evidence type="ECO:0000256" key="1">
    <source>
        <dbReference type="SAM" id="MobiDB-lite"/>
    </source>
</evidence>
<name>A0A6J5L9L8_9CAUD</name>
<evidence type="ECO:0000313" key="2">
    <source>
        <dbReference type="EMBL" id="CAB4128489.1"/>
    </source>
</evidence>